<organism evidence="1 2">
    <name type="scientific">Algoriphagus marincola HL-49</name>
    <dbReference type="NCBI Taxonomy" id="1305737"/>
    <lineage>
        <taxon>Bacteria</taxon>
        <taxon>Pseudomonadati</taxon>
        <taxon>Bacteroidota</taxon>
        <taxon>Cytophagia</taxon>
        <taxon>Cytophagales</taxon>
        <taxon>Cyclobacteriaceae</taxon>
        <taxon>Algoriphagus</taxon>
    </lineage>
</organism>
<accession>A0A0P7YF08</accession>
<name>A0A0P7YF08_9BACT</name>
<gene>
    <name evidence="1" type="ORF">HLUCCX10_13995</name>
</gene>
<sequence>MPWAFRSFGLSQKDKKKVKPLSMGFFFASLLDYIKLLGLAEDREIWIEDPRIQLWDC</sequence>
<protein>
    <submittedName>
        <fullName evidence="1">Uncharacterized protein</fullName>
    </submittedName>
</protein>
<comment type="caution">
    <text evidence="1">The sequence shown here is derived from an EMBL/GenBank/DDBJ whole genome shotgun (WGS) entry which is preliminary data.</text>
</comment>
<evidence type="ECO:0000313" key="1">
    <source>
        <dbReference type="EMBL" id="KPQ13109.1"/>
    </source>
</evidence>
<reference evidence="1 2" key="1">
    <citation type="submission" date="2015-09" db="EMBL/GenBank/DDBJ databases">
        <title>Identification and resolution of microdiversity through metagenomic sequencing of parallel consortia.</title>
        <authorList>
            <person name="Nelson W.C."/>
            <person name="Romine M.F."/>
            <person name="Lindemann S.R."/>
        </authorList>
    </citation>
    <scope>NUCLEOTIDE SEQUENCE [LARGE SCALE GENOMIC DNA]</scope>
    <source>
        <strain evidence="1">HL-49</strain>
    </source>
</reference>
<dbReference type="EMBL" id="LJXT01000103">
    <property type="protein sequence ID" value="KPQ13109.1"/>
    <property type="molecule type" value="Genomic_DNA"/>
</dbReference>
<evidence type="ECO:0000313" key="2">
    <source>
        <dbReference type="Proteomes" id="UP000050421"/>
    </source>
</evidence>
<proteinExistence type="predicted"/>
<dbReference type="Proteomes" id="UP000050421">
    <property type="component" value="Unassembled WGS sequence"/>
</dbReference>
<dbReference type="AlphaFoldDB" id="A0A0P7YF08"/>